<sequence>MMLLEFMLSIHCFGCARVAQLLEPLTKTPQDEIKLEFKSYGRAPRSNSPSPSAEGDRSQKIGSDLWWSKKVMSKTPSTPLLENTQPDQENDHRSAVATQQGIDFGIDQGLEKTQTPSKLV</sequence>
<comment type="caution">
    <text evidence="3">The sequence shown here is derived from an EMBL/GenBank/DDBJ whole genome shotgun (WGS) entry which is preliminary data.</text>
</comment>
<reference evidence="4" key="1">
    <citation type="journal article" date="2015" name="Nat. Genet.">
        <title>The genome and transcriptome of the zoonotic hookworm Ancylostoma ceylanicum identify infection-specific gene families.</title>
        <authorList>
            <person name="Schwarz E.M."/>
            <person name="Hu Y."/>
            <person name="Antoshechkin I."/>
            <person name="Miller M.M."/>
            <person name="Sternberg P.W."/>
            <person name="Aroian R.V."/>
        </authorList>
    </citation>
    <scope>NUCLEOTIDE SEQUENCE</scope>
    <source>
        <strain evidence="4">HY135</strain>
    </source>
</reference>
<evidence type="ECO:0000313" key="3">
    <source>
        <dbReference type="EMBL" id="EYC23428.1"/>
    </source>
</evidence>
<evidence type="ECO:0000256" key="1">
    <source>
        <dbReference type="SAM" id="MobiDB-lite"/>
    </source>
</evidence>
<feature type="chain" id="PRO_5001490458" evidence="2">
    <location>
        <begin position="19"/>
        <end position="120"/>
    </location>
</feature>
<keyword evidence="2" id="KW-0732">Signal</keyword>
<dbReference type="EMBL" id="JARK01001351">
    <property type="protein sequence ID" value="EYC23428.1"/>
    <property type="molecule type" value="Genomic_DNA"/>
</dbReference>
<feature type="compositionally biased region" description="Low complexity" evidence="1">
    <location>
        <begin position="42"/>
        <end position="53"/>
    </location>
</feature>
<name>A0A016V9M4_9BILA</name>
<feature type="region of interest" description="Disordered" evidence="1">
    <location>
        <begin position="36"/>
        <end position="120"/>
    </location>
</feature>
<feature type="compositionally biased region" description="Polar residues" evidence="1">
    <location>
        <begin position="111"/>
        <end position="120"/>
    </location>
</feature>
<proteinExistence type="predicted"/>
<protein>
    <submittedName>
        <fullName evidence="3">Uncharacterized protein</fullName>
    </submittedName>
</protein>
<keyword evidence="4" id="KW-1185">Reference proteome</keyword>
<dbReference type="Proteomes" id="UP000024635">
    <property type="component" value="Unassembled WGS sequence"/>
</dbReference>
<evidence type="ECO:0000256" key="2">
    <source>
        <dbReference type="SAM" id="SignalP"/>
    </source>
</evidence>
<feature type="signal peptide" evidence="2">
    <location>
        <begin position="1"/>
        <end position="18"/>
    </location>
</feature>
<organism evidence="3 4">
    <name type="scientific">Ancylostoma ceylanicum</name>
    <dbReference type="NCBI Taxonomy" id="53326"/>
    <lineage>
        <taxon>Eukaryota</taxon>
        <taxon>Metazoa</taxon>
        <taxon>Ecdysozoa</taxon>
        <taxon>Nematoda</taxon>
        <taxon>Chromadorea</taxon>
        <taxon>Rhabditida</taxon>
        <taxon>Rhabditina</taxon>
        <taxon>Rhabditomorpha</taxon>
        <taxon>Strongyloidea</taxon>
        <taxon>Ancylostomatidae</taxon>
        <taxon>Ancylostomatinae</taxon>
        <taxon>Ancylostoma</taxon>
    </lineage>
</organism>
<gene>
    <name evidence="3" type="primary">Acey_s0015.g2644</name>
    <name evidence="3" type="ORF">Y032_0015g2644</name>
</gene>
<accession>A0A016V9M4</accession>
<evidence type="ECO:0000313" key="4">
    <source>
        <dbReference type="Proteomes" id="UP000024635"/>
    </source>
</evidence>
<dbReference type="AlphaFoldDB" id="A0A016V9M4"/>
<feature type="compositionally biased region" description="Polar residues" evidence="1">
    <location>
        <begin position="74"/>
        <end position="87"/>
    </location>
</feature>